<evidence type="ECO:0000256" key="1">
    <source>
        <dbReference type="ARBA" id="ARBA00022723"/>
    </source>
</evidence>
<feature type="region of interest" description="Disordered" evidence="5">
    <location>
        <begin position="464"/>
        <end position="487"/>
    </location>
</feature>
<evidence type="ECO:0000259" key="6">
    <source>
        <dbReference type="PROSITE" id="PS50865"/>
    </source>
</evidence>
<dbReference type="InterPro" id="IPR002893">
    <property type="entry name" value="Znf_MYND"/>
</dbReference>
<keyword evidence="2 4" id="KW-0863">Zinc-finger</keyword>
<dbReference type="EMBL" id="JBANRG010000055">
    <property type="protein sequence ID" value="KAK7443218.1"/>
    <property type="molecule type" value="Genomic_DNA"/>
</dbReference>
<evidence type="ECO:0000256" key="2">
    <source>
        <dbReference type="ARBA" id="ARBA00022771"/>
    </source>
</evidence>
<accession>A0ABR1IWS7</accession>
<evidence type="ECO:0000256" key="5">
    <source>
        <dbReference type="SAM" id="MobiDB-lite"/>
    </source>
</evidence>
<dbReference type="SUPFAM" id="SSF144232">
    <property type="entry name" value="HIT/MYND zinc finger-like"/>
    <property type="match status" value="1"/>
</dbReference>
<name>A0ABR1IWS7_9AGAR</name>
<reference evidence="7 8" key="1">
    <citation type="submission" date="2024-01" db="EMBL/GenBank/DDBJ databases">
        <title>A draft genome for the cacao thread blight pathogen Marasmiellus scandens.</title>
        <authorList>
            <person name="Baruah I.K."/>
            <person name="Leung J."/>
            <person name="Bukari Y."/>
            <person name="Amoako-Attah I."/>
            <person name="Meinhardt L.W."/>
            <person name="Bailey B.A."/>
            <person name="Cohen S.P."/>
        </authorList>
    </citation>
    <scope>NUCLEOTIDE SEQUENCE [LARGE SCALE GENOMIC DNA]</scope>
    <source>
        <strain evidence="7 8">GH-19</strain>
    </source>
</reference>
<evidence type="ECO:0000256" key="4">
    <source>
        <dbReference type="PROSITE-ProRule" id="PRU00134"/>
    </source>
</evidence>
<comment type="caution">
    <text evidence="7">The sequence shown here is derived from an EMBL/GenBank/DDBJ whole genome shotgun (WGS) entry which is preliminary data.</text>
</comment>
<keyword evidence="8" id="KW-1185">Reference proteome</keyword>
<evidence type="ECO:0000313" key="8">
    <source>
        <dbReference type="Proteomes" id="UP001498398"/>
    </source>
</evidence>
<dbReference type="Gene3D" id="6.10.140.2220">
    <property type="match status" value="1"/>
</dbReference>
<dbReference type="Proteomes" id="UP001498398">
    <property type="component" value="Unassembled WGS sequence"/>
</dbReference>
<organism evidence="7 8">
    <name type="scientific">Marasmiellus scandens</name>
    <dbReference type="NCBI Taxonomy" id="2682957"/>
    <lineage>
        <taxon>Eukaryota</taxon>
        <taxon>Fungi</taxon>
        <taxon>Dikarya</taxon>
        <taxon>Basidiomycota</taxon>
        <taxon>Agaricomycotina</taxon>
        <taxon>Agaricomycetes</taxon>
        <taxon>Agaricomycetidae</taxon>
        <taxon>Agaricales</taxon>
        <taxon>Marasmiineae</taxon>
        <taxon>Omphalotaceae</taxon>
        <taxon>Marasmiellus</taxon>
    </lineage>
</organism>
<dbReference type="Pfam" id="PF01753">
    <property type="entry name" value="zf-MYND"/>
    <property type="match status" value="1"/>
</dbReference>
<proteinExistence type="predicted"/>
<sequence>MLVQDDQARVKAFNSLLCNHLSPSGSVPNTWHFDLRYISIDPPSHMLFSYQPDSSFVHSETLPLGKGYHQAGIAFFPETGEEAAPEVARALMHGFLDGFGNGRFEKNPPPPFAPFKLMTDDPTLARAVGMEFRRIGVTHKGLWDIQITPASKVKDTHESFERIYGHIKSSIGLKDLAFHAYETPGGIVFLKPSEYAKFEVEEEDFARAVAYVNQLRNAKLPGEDFDGNAMMKEADKFVQHFEAKPLDIVRREADTGNGMSAIDYALRVQNGIGCTPDRALIREYLVKAIQSPSNDVTKSIAHSLLIRWYAGALKPEYGLPVRYLFAASYHADQAVALAQGKASPAVLFFGIRTMKPAAETVFQLYAQFKNVWSAVDKRDKEMDAERNEAQKKRMEKPNRYRCANVGCLIQSNTGKMLSQCSGKCDPDKKPSYCSRECQKADWKNHKPFCKPGQPCSVIDPEPDHGLGKTRGGAISIPIEQPDGRTTLFSSSTMSAQELKKIKEGIENMASKD</sequence>
<evidence type="ECO:0000256" key="3">
    <source>
        <dbReference type="ARBA" id="ARBA00022833"/>
    </source>
</evidence>
<gene>
    <name evidence="7" type="ORF">VKT23_015815</name>
</gene>
<keyword evidence="1" id="KW-0479">Metal-binding</keyword>
<dbReference type="PROSITE" id="PS50865">
    <property type="entry name" value="ZF_MYND_2"/>
    <property type="match status" value="1"/>
</dbReference>
<feature type="domain" description="MYND-type" evidence="6">
    <location>
        <begin position="402"/>
        <end position="449"/>
    </location>
</feature>
<evidence type="ECO:0000313" key="7">
    <source>
        <dbReference type="EMBL" id="KAK7443218.1"/>
    </source>
</evidence>
<keyword evidence="3" id="KW-0862">Zinc</keyword>
<protein>
    <recommendedName>
        <fullName evidence="6">MYND-type domain-containing protein</fullName>
    </recommendedName>
</protein>